<keyword evidence="2" id="KW-0732">Signal</keyword>
<keyword evidence="4" id="KW-1185">Reference proteome</keyword>
<gene>
    <name evidence="3" type="ORF">SSX86_022455</name>
</gene>
<proteinExistence type="predicted"/>
<feature type="chain" id="PRO_5043012134" evidence="2">
    <location>
        <begin position="27"/>
        <end position="76"/>
    </location>
</feature>
<sequence length="76" mass="8558">MKKLYILSHLILLLICLLLLPSKGYATKSVEFKVEAARDNSKKPDSIYSSTQEEKKVYKQPSGPNPVGNKRPPSNR</sequence>
<reference evidence="3 4" key="1">
    <citation type="submission" date="2024-04" db="EMBL/GenBank/DDBJ databases">
        <title>The reference genome of an endangered Asteraceae, Deinandra increscens subsp. villosa, native to the Central Coast of California.</title>
        <authorList>
            <person name="Guilliams M."/>
            <person name="Hasenstab-Lehman K."/>
            <person name="Meyer R."/>
            <person name="Mcevoy S."/>
        </authorList>
    </citation>
    <scope>NUCLEOTIDE SEQUENCE [LARGE SCALE GENOMIC DNA]</scope>
    <source>
        <tissue evidence="3">Leaf</tissue>
    </source>
</reference>
<accession>A0AAP0CIV3</accession>
<evidence type="ECO:0000313" key="3">
    <source>
        <dbReference type="EMBL" id="KAK9057619.1"/>
    </source>
</evidence>
<dbReference type="EMBL" id="JBCNJP010000023">
    <property type="protein sequence ID" value="KAK9057619.1"/>
    <property type="molecule type" value="Genomic_DNA"/>
</dbReference>
<protein>
    <submittedName>
        <fullName evidence="3">Uncharacterized protein</fullName>
    </submittedName>
</protein>
<evidence type="ECO:0000256" key="2">
    <source>
        <dbReference type="SAM" id="SignalP"/>
    </source>
</evidence>
<organism evidence="3 4">
    <name type="scientific">Deinandra increscens subsp. villosa</name>
    <dbReference type="NCBI Taxonomy" id="3103831"/>
    <lineage>
        <taxon>Eukaryota</taxon>
        <taxon>Viridiplantae</taxon>
        <taxon>Streptophyta</taxon>
        <taxon>Embryophyta</taxon>
        <taxon>Tracheophyta</taxon>
        <taxon>Spermatophyta</taxon>
        <taxon>Magnoliopsida</taxon>
        <taxon>eudicotyledons</taxon>
        <taxon>Gunneridae</taxon>
        <taxon>Pentapetalae</taxon>
        <taxon>asterids</taxon>
        <taxon>campanulids</taxon>
        <taxon>Asterales</taxon>
        <taxon>Asteraceae</taxon>
        <taxon>Asteroideae</taxon>
        <taxon>Heliantheae alliance</taxon>
        <taxon>Madieae</taxon>
        <taxon>Madiinae</taxon>
        <taxon>Deinandra</taxon>
    </lineage>
</organism>
<evidence type="ECO:0000313" key="4">
    <source>
        <dbReference type="Proteomes" id="UP001408789"/>
    </source>
</evidence>
<name>A0AAP0CIV3_9ASTR</name>
<dbReference type="AlphaFoldDB" id="A0AAP0CIV3"/>
<feature type="region of interest" description="Disordered" evidence="1">
    <location>
        <begin position="38"/>
        <end position="76"/>
    </location>
</feature>
<comment type="caution">
    <text evidence="3">The sequence shown here is derived from an EMBL/GenBank/DDBJ whole genome shotgun (WGS) entry which is preliminary data.</text>
</comment>
<evidence type="ECO:0000256" key="1">
    <source>
        <dbReference type="SAM" id="MobiDB-lite"/>
    </source>
</evidence>
<feature type="signal peptide" evidence="2">
    <location>
        <begin position="1"/>
        <end position="26"/>
    </location>
</feature>
<dbReference type="Proteomes" id="UP001408789">
    <property type="component" value="Unassembled WGS sequence"/>
</dbReference>